<feature type="compositionally biased region" description="Basic residues" evidence="1">
    <location>
        <begin position="632"/>
        <end position="643"/>
    </location>
</feature>
<name>A0AAE1AM70_9GAST</name>
<feature type="region of interest" description="Disordered" evidence="1">
    <location>
        <begin position="619"/>
        <end position="643"/>
    </location>
</feature>
<protein>
    <submittedName>
        <fullName evidence="3">Uncharacterized protein</fullName>
    </submittedName>
</protein>
<gene>
    <name evidence="3" type="ORF">RRG08_057086</name>
</gene>
<reference evidence="3" key="1">
    <citation type="journal article" date="2023" name="G3 (Bethesda)">
        <title>A reference genome for the long-term kleptoplast-retaining sea slug Elysia crispata morphotype clarki.</title>
        <authorList>
            <person name="Eastman K.E."/>
            <person name="Pendleton A.L."/>
            <person name="Shaikh M.A."/>
            <person name="Suttiyut T."/>
            <person name="Ogas R."/>
            <person name="Tomko P."/>
            <person name="Gavelis G."/>
            <person name="Widhalm J.R."/>
            <person name="Wisecaver J.H."/>
        </authorList>
    </citation>
    <scope>NUCLEOTIDE SEQUENCE</scope>
    <source>
        <strain evidence="3">ECLA1</strain>
    </source>
</reference>
<feature type="signal peptide" evidence="2">
    <location>
        <begin position="1"/>
        <end position="17"/>
    </location>
</feature>
<organism evidence="3 4">
    <name type="scientific">Elysia crispata</name>
    <name type="common">lettuce slug</name>
    <dbReference type="NCBI Taxonomy" id="231223"/>
    <lineage>
        <taxon>Eukaryota</taxon>
        <taxon>Metazoa</taxon>
        <taxon>Spiralia</taxon>
        <taxon>Lophotrochozoa</taxon>
        <taxon>Mollusca</taxon>
        <taxon>Gastropoda</taxon>
        <taxon>Heterobranchia</taxon>
        <taxon>Euthyneura</taxon>
        <taxon>Panpulmonata</taxon>
        <taxon>Sacoglossa</taxon>
        <taxon>Placobranchoidea</taxon>
        <taxon>Plakobranchidae</taxon>
        <taxon>Elysia</taxon>
    </lineage>
</organism>
<accession>A0AAE1AM70</accession>
<dbReference type="Gene3D" id="1.20.5.340">
    <property type="match status" value="2"/>
</dbReference>
<dbReference type="SUPFAM" id="SSF57997">
    <property type="entry name" value="Tropomyosin"/>
    <property type="match status" value="1"/>
</dbReference>
<sequence>MDVRLLLIYVGFTYVLAKTQDSGGNPPTAFHLTFDPPEVIRDVTRNIQMACVFNAREKSQMSRITKVRLLQKFVSGWEQLAEARWYNMSLRGHHRTSGTEHRVLLKFRWDVARDNVFGVYRCDFLGMDKMLNSVTESTAEIELPNLDLAAFLIKMKLEHRREIIHLNRKIGALENRLISQGGEVDSIKKDLVSIETNVTFNCANLSVANIDGAAADKDLRSLQTDVKSVLAELSAIKENATTAYLGVADLNSSFIRQLDEVSDNVVSLKLETTGKFDKLTFNDIAGVASEDTVRSIAENVVLLGGDIYSVNRNLSSLTETLKNDFYNVIDGMASLEKAITSTEFNVSSLHTEVVHNLANISYLYRETESLKHDVTSIKEQFPGLQEQVRGVDELCGSLNIDMKSIQGELSSLQKSISTNTQSITEFQVVLPTMEENHRSLDGKVTSLSKEMSTLESVVDALDNNITSIAEQVASVKTDTSSLQEKFNSVSNAVSVIQKDVSSNDRQVSSLRSDVASLQDSSSSAGQVVDDLEQSVITLNGNMSSVMRGVSSISKDFLPLKEKVTSFQTTLSSIQGRWNSLNSRISSLATQTVSARGYVRSLSNRVNGLSTRQTSLERSLASIRSSSNDRQYRRDRRNRRRIWG</sequence>
<evidence type="ECO:0000256" key="2">
    <source>
        <dbReference type="SAM" id="SignalP"/>
    </source>
</evidence>
<keyword evidence="4" id="KW-1185">Reference proteome</keyword>
<dbReference type="PANTHER" id="PTHR18937">
    <property type="entry name" value="STRUCTURAL MAINTENANCE OF CHROMOSOMES SMC FAMILY MEMBER"/>
    <property type="match status" value="1"/>
</dbReference>
<dbReference type="AlphaFoldDB" id="A0AAE1AM70"/>
<keyword evidence="2" id="KW-0732">Signal</keyword>
<evidence type="ECO:0000256" key="1">
    <source>
        <dbReference type="SAM" id="MobiDB-lite"/>
    </source>
</evidence>
<feature type="chain" id="PRO_5041950768" evidence="2">
    <location>
        <begin position="18"/>
        <end position="643"/>
    </location>
</feature>
<evidence type="ECO:0000313" key="3">
    <source>
        <dbReference type="EMBL" id="KAK3790120.1"/>
    </source>
</evidence>
<evidence type="ECO:0000313" key="4">
    <source>
        <dbReference type="Proteomes" id="UP001283361"/>
    </source>
</evidence>
<comment type="caution">
    <text evidence="3">The sequence shown here is derived from an EMBL/GenBank/DDBJ whole genome shotgun (WGS) entry which is preliminary data.</text>
</comment>
<dbReference type="Proteomes" id="UP001283361">
    <property type="component" value="Unassembled WGS sequence"/>
</dbReference>
<dbReference type="Gene3D" id="1.20.5.300">
    <property type="match status" value="1"/>
</dbReference>
<proteinExistence type="predicted"/>
<dbReference type="EMBL" id="JAWDGP010001574">
    <property type="protein sequence ID" value="KAK3790120.1"/>
    <property type="molecule type" value="Genomic_DNA"/>
</dbReference>